<evidence type="ECO:0000313" key="6">
    <source>
        <dbReference type="EMBL" id="OLU39178.1"/>
    </source>
</evidence>
<dbReference type="GO" id="GO:0022857">
    <property type="term" value="F:transmembrane transporter activity"/>
    <property type="evidence" value="ECO:0007669"/>
    <property type="project" value="UniProtKB-ARBA"/>
</dbReference>
<keyword evidence="4" id="KW-0067">ATP-binding</keyword>
<dbReference type="InterPro" id="IPR003439">
    <property type="entry name" value="ABC_transporter-like_ATP-bd"/>
</dbReference>
<sequence length="243" mass="27417">MGNPPKNKQVTNNEDTPIISVRHVSKIYPVEDDEPVKALDDVSLDIYPGEICCIFGQSGSGKSTLLNQLAGLEKPEIGAIRIQNTILNRLNEEQLAVFRQKHIGFVFQSYNLLGHLNALENVEMPLIFQGVDPVKRKQLAENMLIKVGLEKRMLHYPRQMSGGQQQRTGIARAFVSHPSIVFADEPTGNLDSKSSKQIMEMFLKFSREFHQTIVIVSHDQETANYADHIIRLSDGKIVEQIRK</sequence>
<dbReference type="PANTHER" id="PTHR42798">
    <property type="entry name" value="LIPOPROTEIN-RELEASING SYSTEM ATP-BINDING PROTEIN LOLD"/>
    <property type="match status" value="1"/>
</dbReference>
<evidence type="ECO:0000256" key="2">
    <source>
        <dbReference type="ARBA" id="ARBA00022448"/>
    </source>
</evidence>
<dbReference type="GO" id="GO:0098796">
    <property type="term" value="C:membrane protein complex"/>
    <property type="evidence" value="ECO:0007669"/>
    <property type="project" value="UniProtKB-ARBA"/>
</dbReference>
<evidence type="ECO:0000313" key="7">
    <source>
        <dbReference type="Proteomes" id="UP000186341"/>
    </source>
</evidence>
<dbReference type="GO" id="GO:0016887">
    <property type="term" value="F:ATP hydrolysis activity"/>
    <property type="evidence" value="ECO:0007669"/>
    <property type="project" value="InterPro"/>
</dbReference>
<dbReference type="SUPFAM" id="SSF52540">
    <property type="entry name" value="P-loop containing nucleoside triphosphate hydrolases"/>
    <property type="match status" value="1"/>
</dbReference>
<reference evidence="6 7" key="1">
    <citation type="submission" date="2016-11" db="EMBL/GenBank/DDBJ databases">
        <title>Description of two novel members of the family Erysipelotrichaceae: Ileibacterium lipovorans gen. nov., sp. nov. and Dubosiella newyorkensis, gen. nov., sp. nov.</title>
        <authorList>
            <person name="Cox L.M."/>
            <person name="Sohn J."/>
            <person name="Tyrrell K.L."/>
            <person name="Citron D.M."/>
            <person name="Lawson P.A."/>
            <person name="Patel N.B."/>
            <person name="Iizumi T."/>
            <person name="Perez-Perez G.I."/>
            <person name="Goldstein E.J."/>
            <person name="Blaser M.J."/>
        </authorList>
    </citation>
    <scope>NUCLEOTIDE SEQUENCE [LARGE SCALE GENOMIC DNA]</scope>
    <source>
        <strain evidence="6 7">NYU-BL-A3</strain>
    </source>
</reference>
<dbReference type="FunFam" id="3.40.50.300:FF:000032">
    <property type="entry name" value="Export ABC transporter ATP-binding protein"/>
    <property type="match status" value="1"/>
</dbReference>
<dbReference type="Gene3D" id="3.40.50.300">
    <property type="entry name" value="P-loop containing nucleotide triphosphate hydrolases"/>
    <property type="match status" value="1"/>
</dbReference>
<gene>
    <name evidence="6" type="ORF">BO222_07110</name>
</gene>
<dbReference type="InterPro" id="IPR027417">
    <property type="entry name" value="P-loop_NTPase"/>
</dbReference>
<keyword evidence="3" id="KW-0547">Nucleotide-binding</keyword>
<feature type="domain" description="ABC transporter" evidence="5">
    <location>
        <begin position="19"/>
        <end position="241"/>
    </location>
</feature>
<keyword evidence="7" id="KW-1185">Reference proteome</keyword>
<keyword evidence="2" id="KW-0813">Transport</keyword>
<dbReference type="EMBL" id="MPJW01000140">
    <property type="protein sequence ID" value="OLU39178.1"/>
    <property type="molecule type" value="Genomic_DNA"/>
</dbReference>
<name>A0A1U7NFL3_9FIRM</name>
<dbReference type="InterPro" id="IPR003593">
    <property type="entry name" value="AAA+_ATPase"/>
</dbReference>
<dbReference type="OrthoDB" id="9802264at2"/>
<proteinExistence type="inferred from homology"/>
<organism evidence="6 7">
    <name type="scientific">Ileibacterium valens</name>
    <dbReference type="NCBI Taxonomy" id="1862668"/>
    <lineage>
        <taxon>Bacteria</taxon>
        <taxon>Bacillati</taxon>
        <taxon>Bacillota</taxon>
        <taxon>Erysipelotrichia</taxon>
        <taxon>Erysipelotrichales</taxon>
        <taxon>Erysipelotrichaceae</taxon>
        <taxon>Ileibacterium</taxon>
    </lineage>
</organism>
<dbReference type="CDD" id="cd03255">
    <property type="entry name" value="ABC_MJ0796_LolCDE_FtsE"/>
    <property type="match status" value="1"/>
</dbReference>
<dbReference type="PROSITE" id="PS50893">
    <property type="entry name" value="ABC_TRANSPORTER_2"/>
    <property type="match status" value="1"/>
</dbReference>
<evidence type="ECO:0000256" key="3">
    <source>
        <dbReference type="ARBA" id="ARBA00022741"/>
    </source>
</evidence>
<evidence type="ECO:0000256" key="1">
    <source>
        <dbReference type="ARBA" id="ARBA00005417"/>
    </source>
</evidence>
<dbReference type="Proteomes" id="UP000186341">
    <property type="component" value="Unassembled WGS sequence"/>
</dbReference>
<accession>A0A1U7NFL3</accession>
<dbReference type="SMART" id="SM00382">
    <property type="entry name" value="AAA"/>
    <property type="match status" value="1"/>
</dbReference>
<dbReference type="GO" id="GO:0005524">
    <property type="term" value="F:ATP binding"/>
    <property type="evidence" value="ECO:0007669"/>
    <property type="project" value="UniProtKB-KW"/>
</dbReference>
<comment type="similarity">
    <text evidence="1">Belongs to the ABC transporter superfamily.</text>
</comment>
<dbReference type="Pfam" id="PF00005">
    <property type="entry name" value="ABC_tran"/>
    <property type="match status" value="1"/>
</dbReference>
<dbReference type="PANTHER" id="PTHR42798:SF6">
    <property type="entry name" value="CELL DIVISION ATP-BINDING PROTEIN FTSE"/>
    <property type="match status" value="1"/>
</dbReference>
<comment type="caution">
    <text evidence="6">The sequence shown here is derived from an EMBL/GenBank/DDBJ whole genome shotgun (WGS) entry which is preliminary data.</text>
</comment>
<evidence type="ECO:0000256" key="4">
    <source>
        <dbReference type="ARBA" id="ARBA00022840"/>
    </source>
</evidence>
<evidence type="ECO:0000259" key="5">
    <source>
        <dbReference type="PROSITE" id="PS50893"/>
    </source>
</evidence>
<dbReference type="InterPro" id="IPR017911">
    <property type="entry name" value="MacB-like_ATP-bd"/>
</dbReference>
<dbReference type="AlphaFoldDB" id="A0A1U7NFL3"/>
<protein>
    <recommendedName>
        <fullName evidence="5">ABC transporter domain-containing protein</fullName>
    </recommendedName>
</protein>